<evidence type="ECO:0000256" key="8">
    <source>
        <dbReference type="ARBA" id="ARBA00022969"/>
    </source>
</evidence>
<dbReference type="EMBL" id="QVTD01000006">
    <property type="protein sequence ID" value="RFU63478.1"/>
    <property type="molecule type" value="Genomic_DNA"/>
</dbReference>
<protein>
    <recommendedName>
        <fullName evidence="2">histidine kinase</fullName>
        <ecNumber evidence="2">2.7.13.3</ecNumber>
    </recommendedName>
</protein>
<dbReference type="InterPro" id="IPR003594">
    <property type="entry name" value="HATPase_dom"/>
</dbReference>
<keyword evidence="10" id="KW-0812">Transmembrane</keyword>
<keyword evidence="4" id="KW-0808">Transferase</keyword>
<dbReference type="InterPro" id="IPR004358">
    <property type="entry name" value="Sig_transdc_His_kin-like_C"/>
</dbReference>
<keyword evidence="10" id="KW-1133">Transmembrane helix</keyword>
<dbReference type="InterPro" id="IPR036097">
    <property type="entry name" value="HisK_dim/P_sf"/>
</dbReference>
<sequence>MCKNNQNMKLYIGIVIIPLLIFTAVYMTYLDRAASLSLKKKSEWVGSVHHEYLDKVLKETKNNLEILALSGSSLQNDKEKSKDLLARAKSTDPRYAGMFLLDRKGYSIAGTNDMFLHMPLMDGSDIRTSIITRKPIISEKRMDGKGTFSYFTISSPILNERNNVTGFLLAQVRIDYMENVMAILTPDYKVEVVNKQRFSILRVNHENNGDINEGKWITIPADEVSWSIRVKMPPKKESMDYRSVMIGTVFGLIVTHIIFLTIKYLLLRREAKKQTQLFEAQKIEVIGTLAASTAHEIKNPLTGIKGLMQLLQEKYTDGDDQFYFSVIMKEIERINNIVSEFLVLGKPIAQKLDVLDIRQVVTDLQPILESEAKLYNCQMAVHLPDEPIMVRCSSHQMKQVVLNVAKNGFEAMPDRGKLSIKITAESKRAVITITDTGFGISQEGLKNVFQPFYSSKQSGTGLGLYVCRRILSQFQGSIELSSKKGSGTQAVIQLPLANAG</sequence>
<dbReference type="CDD" id="cd18773">
    <property type="entry name" value="PDC1_HK_sensor"/>
    <property type="match status" value="1"/>
</dbReference>
<comment type="catalytic activity">
    <reaction evidence="1">
        <text>ATP + protein L-histidine = ADP + protein N-phospho-L-histidine.</text>
        <dbReference type="EC" id="2.7.13.3"/>
    </reaction>
</comment>
<dbReference type="Gene3D" id="1.10.287.130">
    <property type="match status" value="1"/>
</dbReference>
<dbReference type="Pfam" id="PF00512">
    <property type="entry name" value="HisKA"/>
    <property type="match status" value="1"/>
</dbReference>
<evidence type="ECO:0000256" key="6">
    <source>
        <dbReference type="ARBA" id="ARBA00022777"/>
    </source>
</evidence>
<keyword evidence="6 12" id="KW-0418">Kinase</keyword>
<dbReference type="InterPro" id="IPR003661">
    <property type="entry name" value="HisK_dim/P_dom"/>
</dbReference>
<keyword evidence="10" id="KW-0472">Membrane</keyword>
<evidence type="ECO:0000256" key="3">
    <source>
        <dbReference type="ARBA" id="ARBA00022553"/>
    </source>
</evidence>
<dbReference type="CDD" id="cd00082">
    <property type="entry name" value="HisKA"/>
    <property type="match status" value="1"/>
</dbReference>
<evidence type="ECO:0000259" key="11">
    <source>
        <dbReference type="PROSITE" id="PS50109"/>
    </source>
</evidence>
<dbReference type="SUPFAM" id="SSF47384">
    <property type="entry name" value="Homodimeric domain of signal transducing histidine kinase"/>
    <property type="match status" value="1"/>
</dbReference>
<dbReference type="PANTHER" id="PTHR43065:SF10">
    <property type="entry name" value="PEROXIDE STRESS-ACTIVATED HISTIDINE KINASE MAK3"/>
    <property type="match status" value="1"/>
</dbReference>
<proteinExistence type="predicted"/>
<name>A0A372LCR4_9BACI</name>
<evidence type="ECO:0000256" key="7">
    <source>
        <dbReference type="ARBA" id="ARBA00022840"/>
    </source>
</evidence>
<dbReference type="GO" id="GO:0000155">
    <property type="term" value="F:phosphorelay sensor kinase activity"/>
    <property type="evidence" value="ECO:0007669"/>
    <property type="project" value="InterPro"/>
</dbReference>
<feature type="domain" description="Histidine kinase" evidence="11">
    <location>
        <begin position="292"/>
        <end position="498"/>
    </location>
</feature>
<dbReference type="GO" id="GO:0030435">
    <property type="term" value="P:sporulation resulting in formation of a cellular spore"/>
    <property type="evidence" value="ECO:0007669"/>
    <property type="project" value="UniProtKB-KW"/>
</dbReference>
<dbReference type="FunFam" id="1.10.287.130:FF:000040">
    <property type="entry name" value="PAS domain-containing sensor histidine kinase"/>
    <property type="match status" value="1"/>
</dbReference>
<dbReference type="AlphaFoldDB" id="A0A372LCR4"/>
<organism evidence="12 13">
    <name type="scientific">Peribacillus glennii</name>
    <dbReference type="NCBI Taxonomy" id="2303991"/>
    <lineage>
        <taxon>Bacteria</taxon>
        <taxon>Bacillati</taxon>
        <taxon>Bacillota</taxon>
        <taxon>Bacilli</taxon>
        <taxon>Bacillales</taxon>
        <taxon>Bacillaceae</taxon>
        <taxon>Peribacillus</taxon>
    </lineage>
</organism>
<keyword evidence="8" id="KW-0749">Sporulation</keyword>
<keyword evidence="3" id="KW-0597">Phosphoprotein</keyword>
<feature type="transmembrane region" description="Helical" evidence="10">
    <location>
        <begin position="244"/>
        <end position="266"/>
    </location>
</feature>
<evidence type="ECO:0000256" key="5">
    <source>
        <dbReference type="ARBA" id="ARBA00022741"/>
    </source>
</evidence>
<dbReference type="GO" id="GO:0005524">
    <property type="term" value="F:ATP binding"/>
    <property type="evidence" value="ECO:0007669"/>
    <property type="project" value="UniProtKB-KW"/>
</dbReference>
<dbReference type="SMART" id="SM00387">
    <property type="entry name" value="HATPase_c"/>
    <property type="match status" value="1"/>
</dbReference>
<dbReference type="PANTHER" id="PTHR43065">
    <property type="entry name" value="SENSOR HISTIDINE KINASE"/>
    <property type="match status" value="1"/>
</dbReference>
<keyword evidence="9" id="KW-0902">Two-component regulatory system</keyword>
<dbReference type="InterPro" id="IPR036890">
    <property type="entry name" value="HATPase_C_sf"/>
</dbReference>
<evidence type="ECO:0000256" key="9">
    <source>
        <dbReference type="ARBA" id="ARBA00023012"/>
    </source>
</evidence>
<evidence type="ECO:0000256" key="2">
    <source>
        <dbReference type="ARBA" id="ARBA00012438"/>
    </source>
</evidence>
<dbReference type="Pfam" id="PF02518">
    <property type="entry name" value="HATPase_c"/>
    <property type="match status" value="1"/>
</dbReference>
<dbReference type="InterPro" id="IPR005467">
    <property type="entry name" value="His_kinase_dom"/>
</dbReference>
<evidence type="ECO:0000313" key="12">
    <source>
        <dbReference type="EMBL" id="RFU63478.1"/>
    </source>
</evidence>
<dbReference type="EC" id="2.7.13.3" evidence="2"/>
<accession>A0A372LCR4</accession>
<dbReference type="PROSITE" id="PS50109">
    <property type="entry name" value="HIS_KIN"/>
    <property type="match status" value="1"/>
</dbReference>
<feature type="transmembrane region" description="Helical" evidence="10">
    <location>
        <begin position="12"/>
        <end position="30"/>
    </location>
</feature>
<dbReference type="PRINTS" id="PR00344">
    <property type="entry name" value="BCTRLSENSOR"/>
</dbReference>
<evidence type="ECO:0000256" key="10">
    <source>
        <dbReference type="SAM" id="Phobius"/>
    </source>
</evidence>
<reference evidence="12 13" key="1">
    <citation type="submission" date="2018-08" db="EMBL/GenBank/DDBJ databases">
        <title>Bacillus chawlae sp. nov., Bacillus glennii sp. nov., and Bacillus saganii sp. nov. Isolated from the Vehicle Assembly Building at Kennedy Space Center where the Viking Spacecraft were Assembled.</title>
        <authorList>
            <person name="Seuylemezian A."/>
            <person name="Vaishampayan P."/>
        </authorList>
    </citation>
    <scope>NUCLEOTIDE SEQUENCE [LARGE SCALE GENOMIC DNA]</scope>
    <source>
        <strain evidence="12 13">V44-8</strain>
    </source>
</reference>
<evidence type="ECO:0000256" key="1">
    <source>
        <dbReference type="ARBA" id="ARBA00000085"/>
    </source>
</evidence>
<dbReference type="Gene3D" id="3.30.450.20">
    <property type="entry name" value="PAS domain"/>
    <property type="match status" value="2"/>
</dbReference>
<dbReference type="Gene3D" id="3.30.565.10">
    <property type="entry name" value="Histidine kinase-like ATPase, C-terminal domain"/>
    <property type="match status" value="1"/>
</dbReference>
<dbReference type="SMART" id="SM00388">
    <property type="entry name" value="HisKA"/>
    <property type="match status" value="1"/>
</dbReference>
<keyword evidence="7" id="KW-0067">ATP-binding</keyword>
<dbReference type="SUPFAM" id="SSF55874">
    <property type="entry name" value="ATPase domain of HSP90 chaperone/DNA topoisomerase II/histidine kinase"/>
    <property type="match status" value="1"/>
</dbReference>
<comment type="caution">
    <text evidence="12">The sequence shown here is derived from an EMBL/GenBank/DDBJ whole genome shotgun (WGS) entry which is preliminary data.</text>
</comment>
<keyword evidence="13" id="KW-1185">Reference proteome</keyword>
<evidence type="ECO:0000256" key="4">
    <source>
        <dbReference type="ARBA" id="ARBA00022679"/>
    </source>
</evidence>
<keyword evidence="5" id="KW-0547">Nucleotide-binding</keyword>
<evidence type="ECO:0000313" key="13">
    <source>
        <dbReference type="Proteomes" id="UP000262939"/>
    </source>
</evidence>
<gene>
    <name evidence="12" type="ORF">D0466_12155</name>
</gene>
<dbReference type="Proteomes" id="UP000262939">
    <property type="component" value="Unassembled WGS sequence"/>
</dbReference>